<evidence type="ECO:0000313" key="3">
    <source>
        <dbReference type="Proteomes" id="UP000266841"/>
    </source>
</evidence>
<dbReference type="AlphaFoldDB" id="K0T3J7"/>
<dbReference type="EMBL" id="AGNL01006102">
    <property type="protein sequence ID" value="EJK72270.1"/>
    <property type="molecule type" value="Genomic_DNA"/>
</dbReference>
<feature type="compositionally biased region" description="Low complexity" evidence="1">
    <location>
        <begin position="60"/>
        <end position="71"/>
    </location>
</feature>
<name>K0T3J7_THAOC</name>
<feature type="compositionally biased region" description="Basic and acidic residues" evidence="1">
    <location>
        <begin position="211"/>
        <end position="224"/>
    </location>
</feature>
<keyword evidence="3" id="KW-1185">Reference proteome</keyword>
<feature type="compositionally biased region" description="Gly residues" evidence="1">
    <location>
        <begin position="39"/>
        <end position="50"/>
    </location>
</feature>
<reference evidence="2 3" key="1">
    <citation type="journal article" date="2012" name="Genome Biol.">
        <title>Genome and low-iron response of an oceanic diatom adapted to chronic iron limitation.</title>
        <authorList>
            <person name="Lommer M."/>
            <person name="Specht M."/>
            <person name="Roy A.S."/>
            <person name="Kraemer L."/>
            <person name="Andreson R."/>
            <person name="Gutowska M.A."/>
            <person name="Wolf J."/>
            <person name="Bergner S.V."/>
            <person name="Schilhabel M.B."/>
            <person name="Klostermeier U.C."/>
            <person name="Beiko R.G."/>
            <person name="Rosenstiel P."/>
            <person name="Hippler M."/>
            <person name="Laroche J."/>
        </authorList>
    </citation>
    <scope>NUCLEOTIDE SEQUENCE [LARGE SCALE GENOMIC DNA]</scope>
    <source>
        <strain evidence="2 3">CCMP1005</strain>
    </source>
</reference>
<organism evidence="2 3">
    <name type="scientific">Thalassiosira oceanica</name>
    <name type="common">Marine diatom</name>
    <dbReference type="NCBI Taxonomy" id="159749"/>
    <lineage>
        <taxon>Eukaryota</taxon>
        <taxon>Sar</taxon>
        <taxon>Stramenopiles</taxon>
        <taxon>Ochrophyta</taxon>
        <taxon>Bacillariophyta</taxon>
        <taxon>Coscinodiscophyceae</taxon>
        <taxon>Thalassiosirophycidae</taxon>
        <taxon>Thalassiosirales</taxon>
        <taxon>Thalassiosiraceae</taxon>
        <taxon>Thalassiosira</taxon>
    </lineage>
</organism>
<comment type="caution">
    <text evidence="2">The sequence shown here is derived from an EMBL/GenBank/DDBJ whole genome shotgun (WGS) entry which is preliminary data.</text>
</comment>
<gene>
    <name evidence="2" type="ORF">THAOC_06211</name>
</gene>
<feature type="compositionally biased region" description="Basic and acidic residues" evidence="1">
    <location>
        <begin position="169"/>
        <end position="189"/>
    </location>
</feature>
<feature type="region of interest" description="Disordered" evidence="1">
    <location>
        <begin position="328"/>
        <end position="347"/>
    </location>
</feature>
<feature type="region of interest" description="Disordered" evidence="1">
    <location>
        <begin position="1"/>
        <end position="73"/>
    </location>
</feature>
<feature type="compositionally biased region" description="Low complexity" evidence="1">
    <location>
        <begin position="1"/>
        <end position="12"/>
    </location>
</feature>
<sequence length="364" mass="38756">MPPTSQRGQTTTTRRRSPRRARSGRPEGVEPGLHAPGLIAGGRSGGGGEGTPRKPSDGVGASPGRPAGPARALRESVRAVTALGGRGNAADLETFAGPRMSGQKKAPAEIGRGTALHASVRLRLDGPLIVDRPSLAMHGGRTRRMSWTGEMRTASMGRGGGDGVPYDLPGRDRIGAGGGDEGRASGRADGRRRKSPAGSAGLLEGRGNDALPREAGEAGRRRGTEISLPQARPTWSTARGKSRSREGRWALECFCGVQRCERTPHPDGWEGVRLRTATETFAAEANRWREQQALADEWETGHYTSKAPVDAEPRFWGKRGWRQQVDKVEGEEGSHGDATEAKQASSAIDRGGNIIDILIHEQTK</sequence>
<proteinExistence type="predicted"/>
<accession>K0T3J7</accession>
<evidence type="ECO:0000256" key="1">
    <source>
        <dbReference type="SAM" id="MobiDB-lite"/>
    </source>
</evidence>
<feature type="region of interest" description="Disordered" evidence="1">
    <location>
        <begin position="152"/>
        <end position="225"/>
    </location>
</feature>
<feature type="compositionally biased region" description="Basic residues" evidence="1">
    <location>
        <begin position="13"/>
        <end position="23"/>
    </location>
</feature>
<protein>
    <submittedName>
        <fullName evidence="2">Uncharacterized protein</fullName>
    </submittedName>
</protein>
<evidence type="ECO:0000313" key="2">
    <source>
        <dbReference type="EMBL" id="EJK72270.1"/>
    </source>
</evidence>
<feature type="compositionally biased region" description="Basic and acidic residues" evidence="1">
    <location>
        <begin position="328"/>
        <end position="340"/>
    </location>
</feature>
<dbReference type="Proteomes" id="UP000266841">
    <property type="component" value="Unassembled WGS sequence"/>
</dbReference>